<dbReference type="KEGG" id="mmyr:MXMO3_01743"/>
<dbReference type="Proteomes" id="UP000258927">
    <property type="component" value="Chromosome"/>
</dbReference>
<keyword evidence="1" id="KW-0378">Hydrolase</keyword>
<gene>
    <name evidence="4" type="ORF">MXMO3_01743</name>
</gene>
<dbReference type="CDD" id="cd02651">
    <property type="entry name" value="nuc_hydro_IU_UC_XIUA"/>
    <property type="match status" value="1"/>
</dbReference>
<evidence type="ECO:0000259" key="3">
    <source>
        <dbReference type="Pfam" id="PF01156"/>
    </source>
</evidence>
<dbReference type="GO" id="GO:0006152">
    <property type="term" value="P:purine nucleoside catabolic process"/>
    <property type="evidence" value="ECO:0007669"/>
    <property type="project" value="TreeGrafter"/>
</dbReference>
<evidence type="ECO:0000256" key="1">
    <source>
        <dbReference type="ARBA" id="ARBA00022801"/>
    </source>
</evidence>
<dbReference type="Gene3D" id="3.90.245.10">
    <property type="entry name" value="Ribonucleoside hydrolase-like"/>
    <property type="match status" value="1"/>
</dbReference>
<feature type="domain" description="Inosine/uridine-preferring nucleoside hydrolase" evidence="3">
    <location>
        <begin position="7"/>
        <end position="304"/>
    </location>
</feature>
<keyword evidence="5" id="KW-1185">Reference proteome</keyword>
<dbReference type="EMBL" id="CP021330">
    <property type="protein sequence ID" value="AVX04269.1"/>
    <property type="molecule type" value="Genomic_DNA"/>
</dbReference>
<proteinExistence type="predicted"/>
<dbReference type="InterPro" id="IPR023186">
    <property type="entry name" value="IUNH"/>
</dbReference>
<dbReference type="AlphaFoldDB" id="A0A2R4MEH8"/>
<reference evidence="4 5" key="1">
    <citation type="submission" date="2017-05" db="EMBL/GenBank/DDBJ databases">
        <title>Genome Analysis of Maritalea myrionectae HL2708#5.</title>
        <authorList>
            <consortium name="Cotde Inc.-PKNU"/>
            <person name="Jang D."/>
            <person name="Oh H.-M."/>
        </authorList>
    </citation>
    <scope>NUCLEOTIDE SEQUENCE [LARGE SCALE GENOMIC DNA]</scope>
    <source>
        <strain evidence="4 5">HL2708#5</strain>
    </source>
</reference>
<dbReference type="Pfam" id="PF01156">
    <property type="entry name" value="IU_nuc_hydro"/>
    <property type="match status" value="1"/>
</dbReference>
<dbReference type="GO" id="GO:0005829">
    <property type="term" value="C:cytosol"/>
    <property type="evidence" value="ECO:0007669"/>
    <property type="project" value="TreeGrafter"/>
</dbReference>
<protein>
    <submittedName>
        <fullName evidence="4">Purine nucleosidase</fullName>
    </submittedName>
</protein>
<sequence>MTDKRPVILDCDPGQDDALMLFLALNAPELDVLGVVAAGGNVPLTRTEINCRILVEMAGRKDVPVYAGCMGPLVEPLFTAEYVHGETGIDGIEFFEPSLPKQDQHGVDFIIDRLRAAVDESVEMVITGPMTNLAMALKKAPDIAGKIKQIAIMGGASFEAGNVTPSAEFNIYVDPHAADIVMKCGRPIAMFGLDVTHKVMTSPEIVGRLNALGSRVARSCAGMLDFFGQYDAAKYSAEGGPLHDPCTVAWMLKPDLFKLKPCHIAIETQSELTRGHTAVDFWGVTGKPANAQWAYDVNRDQFFDFLIERIGNYK</sequence>
<dbReference type="InterPro" id="IPR036452">
    <property type="entry name" value="Ribo_hydro-like"/>
</dbReference>
<evidence type="ECO:0000313" key="4">
    <source>
        <dbReference type="EMBL" id="AVX04269.1"/>
    </source>
</evidence>
<organism evidence="4 5">
    <name type="scientific">Maritalea myrionectae</name>
    <dbReference type="NCBI Taxonomy" id="454601"/>
    <lineage>
        <taxon>Bacteria</taxon>
        <taxon>Pseudomonadati</taxon>
        <taxon>Pseudomonadota</taxon>
        <taxon>Alphaproteobacteria</taxon>
        <taxon>Hyphomicrobiales</taxon>
        <taxon>Devosiaceae</taxon>
        <taxon>Maritalea</taxon>
    </lineage>
</organism>
<name>A0A2R4MEH8_9HYPH</name>
<keyword evidence="2" id="KW-0326">Glycosidase</keyword>
<dbReference type="SUPFAM" id="SSF53590">
    <property type="entry name" value="Nucleoside hydrolase"/>
    <property type="match status" value="1"/>
</dbReference>
<dbReference type="STRING" id="1122213.GCA_000423365_01124"/>
<dbReference type="GO" id="GO:0008477">
    <property type="term" value="F:purine nucleosidase activity"/>
    <property type="evidence" value="ECO:0007669"/>
    <property type="project" value="TreeGrafter"/>
</dbReference>
<accession>A0A2R4MEH8</accession>
<evidence type="ECO:0000256" key="2">
    <source>
        <dbReference type="ARBA" id="ARBA00023295"/>
    </source>
</evidence>
<evidence type="ECO:0000313" key="5">
    <source>
        <dbReference type="Proteomes" id="UP000258927"/>
    </source>
</evidence>
<dbReference type="InterPro" id="IPR001910">
    <property type="entry name" value="Inosine/uridine_hydrolase_dom"/>
</dbReference>
<dbReference type="PANTHER" id="PTHR12304">
    <property type="entry name" value="INOSINE-URIDINE PREFERRING NUCLEOSIDE HYDROLASE"/>
    <property type="match status" value="1"/>
</dbReference>
<dbReference type="RefSeq" id="WP_117395606.1">
    <property type="nucleotide sequence ID" value="NZ_CP021330.1"/>
</dbReference>
<dbReference type="PANTHER" id="PTHR12304:SF4">
    <property type="entry name" value="URIDINE NUCLEOSIDASE"/>
    <property type="match status" value="1"/>
</dbReference>